<evidence type="ECO:0000256" key="2">
    <source>
        <dbReference type="ARBA" id="ARBA00022741"/>
    </source>
</evidence>
<keyword evidence="1 5" id="KW-0436">Ligase</keyword>
<dbReference type="PANTHER" id="PTHR36510:SF1">
    <property type="entry name" value="GLUTAMATE--CYSTEINE LIGASE 2-RELATED"/>
    <property type="match status" value="1"/>
</dbReference>
<dbReference type="HAMAP" id="MF_01609">
    <property type="entry name" value="Glu_cys_ligase_2"/>
    <property type="match status" value="1"/>
</dbReference>
<dbReference type="EC" id="6.3.2.2" evidence="5"/>
<sequence>MSTFGIEEEFFLMDPETGLPAAPSEKAREALMSLRAGESSSQHELLDCQIEMATPVCSSAQQALDSVRGFRQGLARTASGHDLLAVSLGTAPLIGASAAGIAPTERYREIHRYLPGISSEQYVSGLHVHVSIQDSEAGVHALNGIRRWLPALAALGANSPFWRGQDSGFASWRSIHYRQWSVQGIPPYFTGADDYFKRLERILGSDVVLDAGHIGWAARLSNHYPTIEIRISDAQLRADESVTLALIIRALVETIIREPVPQDGIHPEMLDLAFWQAAKNGLEGNQLHPETGDRVPSDQLVRVLLGHIGDALDENGDLEFVKAATDQLLTRGNGARRQRESMALGGIDRVINDAASALTA</sequence>
<dbReference type="InterPro" id="IPR006336">
    <property type="entry name" value="GCS2"/>
</dbReference>
<evidence type="ECO:0000313" key="7">
    <source>
        <dbReference type="Proteomes" id="UP001183817"/>
    </source>
</evidence>
<gene>
    <name evidence="6" type="ORF">J2S64_003999</name>
</gene>
<dbReference type="Proteomes" id="UP001183817">
    <property type="component" value="Unassembled WGS sequence"/>
</dbReference>
<dbReference type="EMBL" id="JAVDYI010000001">
    <property type="protein sequence ID" value="MDR7360308.1"/>
    <property type="molecule type" value="Genomic_DNA"/>
</dbReference>
<keyword evidence="2 5" id="KW-0547">Nucleotide-binding</keyword>
<dbReference type="SUPFAM" id="SSF55931">
    <property type="entry name" value="Glutamine synthetase/guanido kinase"/>
    <property type="match status" value="1"/>
</dbReference>
<reference evidence="6 7" key="1">
    <citation type="submission" date="2023-07" db="EMBL/GenBank/DDBJ databases">
        <title>Sequencing the genomes of 1000 actinobacteria strains.</title>
        <authorList>
            <person name="Klenk H.-P."/>
        </authorList>
    </citation>
    <scope>NUCLEOTIDE SEQUENCE [LARGE SCALE GENOMIC DNA]</scope>
    <source>
        <strain evidence="6 7">DSM 20167</strain>
    </source>
</reference>
<dbReference type="Gene3D" id="3.30.590.20">
    <property type="match status" value="1"/>
</dbReference>
<accession>A0ABU2BNS6</accession>
<dbReference type="NCBIfam" id="TIGR02050">
    <property type="entry name" value="gshA_cyan_rel"/>
    <property type="match status" value="1"/>
</dbReference>
<dbReference type="RefSeq" id="WP_310293151.1">
    <property type="nucleotide sequence ID" value="NZ_BAAAWO010000001.1"/>
</dbReference>
<name>A0ABU2BNS6_9MICC</name>
<dbReference type="InterPro" id="IPR014746">
    <property type="entry name" value="Gln_synth/guanido_kin_cat_dom"/>
</dbReference>
<protein>
    <recommendedName>
        <fullName evidence="5">Putative glutamate--cysteine ligase 2</fullName>
        <ecNumber evidence="5">6.3.2.2</ecNumber>
    </recommendedName>
    <alternativeName>
        <fullName evidence="5">Gamma-glutamylcysteine synthetase 2</fullName>
        <shortName evidence="5">GCS 2</shortName>
        <shortName evidence="5">Gamma-GCS 2</shortName>
    </alternativeName>
</protein>
<evidence type="ECO:0000256" key="3">
    <source>
        <dbReference type="ARBA" id="ARBA00022840"/>
    </source>
</evidence>
<dbReference type="Pfam" id="PF04107">
    <property type="entry name" value="GCS2"/>
    <property type="match status" value="1"/>
</dbReference>
<comment type="similarity">
    <text evidence="5">Belongs to the glutamate--cysteine ligase type 2 family. YbdK subfamily.</text>
</comment>
<organism evidence="6 7">
    <name type="scientific">Paeniglutamicibacter sulfureus</name>
    <dbReference type="NCBI Taxonomy" id="43666"/>
    <lineage>
        <taxon>Bacteria</taxon>
        <taxon>Bacillati</taxon>
        <taxon>Actinomycetota</taxon>
        <taxon>Actinomycetes</taxon>
        <taxon>Micrococcales</taxon>
        <taxon>Micrococcaceae</taxon>
        <taxon>Paeniglutamicibacter</taxon>
    </lineage>
</organism>
<evidence type="ECO:0000256" key="4">
    <source>
        <dbReference type="ARBA" id="ARBA00048819"/>
    </source>
</evidence>
<dbReference type="PANTHER" id="PTHR36510">
    <property type="entry name" value="GLUTAMATE--CYSTEINE LIGASE 2-RELATED"/>
    <property type="match status" value="1"/>
</dbReference>
<evidence type="ECO:0000313" key="6">
    <source>
        <dbReference type="EMBL" id="MDR7360308.1"/>
    </source>
</evidence>
<keyword evidence="3 5" id="KW-0067">ATP-binding</keyword>
<comment type="caution">
    <text evidence="6">The sequence shown here is derived from an EMBL/GenBank/DDBJ whole genome shotgun (WGS) entry which is preliminary data.</text>
</comment>
<dbReference type="GO" id="GO:0016874">
    <property type="term" value="F:ligase activity"/>
    <property type="evidence" value="ECO:0007669"/>
    <property type="project" value="UniProtKB-KW"/>
</dbReference>
<dbReference type="InterPro" id="IPR011793">
    <property type="entry name" value="YbdK"/>
</dbReference>
<comment type="catalytic activity">
    <reaction evidence="4 5">
        <text>L-cysteine + L-glutamate + ATP = gamma-L-glutamyl-L-cysteine + ADP + phosphate + H(+)</text>
        <dbReference type="Rhea" id="RHEA:13285"/>
        <dbReference type="ChEBI" id="CHEBI:15378"/>
        <dbReference type="ChEBI" id="CHEBI:29985"/>
        <dbReference type="ChEBI" id="CHEBI:30616"/>
        <dbReference type="ChEBI" id="CHEBI:35235"/>
        <dbReference type="ChEBI" id="CHEBI:43474"/>
        <dbReference type="ChEBI" id="CHEBI:58173"/>
        <dbReference type="ChEBI" id="CHEBI:456216"/>
        <dbReference type="EC" id="6.3.2.2"/>
    </reaction>
</comment>
<keyword evidence="7" id="KW-1185">Reference proteome</keyword>
<evidence type="ECO:0000256" key="1">
    <source>
        <dbReference type="ARBA" id="ARBA00022598"/>
    </source>
</evidence>
<evidence type="ECO:0000256" key="5">
    <source>
        <dbReference type="HAMAP-Rule" id="MF_01609"/>
    </source>
</evidence>
<comment type="function">
    <text evidence="5">ATP-dependent carboxylate-amine ligase which exhibits weak glutamate--cysteine ligase activity.</text>
</comment>
<proteinExistence type="inferred from homology"/>
<dbReference type="NCBIfam" id="NF010041">
    <property type="entry name" value="PRK13517.1-1"/>
    <property type="match status" value="1"/>
</dbReference>
<dbReference type="InterPro" id="IPR050141">
    <property type="entry name" value="GCL_type2/YbdK_subfam"/>
</dbReference>